<dbReference type="EC" id="3.1.1.11" evidence="7"/>
<dbReference type="PANTHER" id="PTHR31707">
    <property type="entry name" value="PECTINESTERASE"/>
    <property type="match status" value="1"/>
</dbReference>
<dbReference type="GO" id="GO:0042545">
    <property type="term" value="P:cell wall modification"/>
    <property type="evidence" value="ECO:0007669"/>
    <property type="project" value="UniProtKB-UniRule"/>
</dbReference>
<comment type="function">
    <text evidence="7">Acts in the modification of cell walls via demethylesterification of cell wall pectin.</text>
</comment>
<dbReference type="GO" id="GO:0046910">
    <property type="term" value="F:pectinesterase inhibitor activity"/>
    <property type="evidence" value="ECO:0000318"/>
    <property type="project" value="GO_Central"/>
</dbReference>
<dbReference type="Proteomes" id="UP000813463">
    <property type="component" value="Chromosome 3"/>
</dbReference>
<evidence type="ECO:0000256" key="4">
    <source>
        <dbReference type="ARBA" id="ARBA00022801"/>
    </source>
</evidence>
<dbReference type="GO" id="GO:0030599">
    <property type="term" value="F:pectinesterase activity"/>
    <property type="evidence" value="ECO:0000318"/>
    <property type="project" value="GO_Central"/>
</dbReference>
<dbReference type="InterPro" id="IPR033131">
    <property type="entry name" value="Pectinesterase_Asp_AS"/>
</dbReference>
<keyword evidence="7" id="KW-0964">Secreted</keyword>
<gene>
    <name evidence="11" type="primary">LOC110786055</name>
</gene>
<comment type="pathway">
    <text evidence="1 7">Glycan metabolism; pectin degradation; 2-dehydro-3-deoxy-D-gluconate from pectin: step 1/5.</text>
</comment>
<evidence type="ECO:0000313" key="11">
    <source>
        <dbReference type="RefSeq" id="XP_021846251.2"/>
    </source>
</evidence>
<keyword evidence="5 7" id="KW-0063">Aspartyl esterase</keyword>
<evidence type="ECO:0000256" key="5">
    <source>
        <dbReference type="ARBA" id="ARBA00023085"/>
    </source>
</evidence>
<organism evidence="10 11">
    <name type="scientific">Spinacia oleracea</name>
    <name type="common">Spinach</name>
    <dbReference type="NCBI Taxonomy" id="3562"/>
    <lineage>
        <taxon>Eukaryota</taxon>
        <taxon>Viridiplantae</taxon>
        <taxon>Streptophyta</taxon>
        <taxon>Embryophyta</taxon>
        <taxon>Tracheophyta</taxon>
        <taxon>Spermatophyta</taxon>
        <taxon>Magnoliopsida</taxon>
        <taxon>eudicotyledons</taxon>
        <taxon>Gunneridae</taxon>
        <taxon>Pentapetalae</taxon>
        <taxon>Caryophyllales</taxon>
        <taxon>Chenopodiaceae</taxon>
        <taxon>Chenopodioideae</taxon>
        <taxon>Anserineae</taxon>
        <taxon>Spinacia</taxon>
    </lineage>
</organism>
<dbReference type="SUPFAM" id="SSF51126">
    <property type="entry name" value="Pectin lyase-like"/>
    <property type="match status" value="1"/>
</dbReference>
<feature type="domain" description="Pectinesterase inhibitor" evidence="9">
    <location>
        <begin position="88"/>
        <end position="257"/>
    </location>
</feature>
<dbReference type="GO" id="GO:0045490">
    <property type="term" value="P:pectin catabolic process"/>
    <property type="evidence" value="ECO:0007669"/>
    <property type="project" value="UniProtKB-UniRule"/>
</dbReference>
<keyword evidence="8" id="KW-1133">Transmembrane helix</keyword>
<proteinExistence type="inferred from homology"/>
<dbReference type="AlphaFoldDB" id="A0A9R0JT84"/>
<keyword evidence="8" id="KW-0472">Membrane</keyword>
<dbReference type="KEGG" id="soe:110786055"/>
<dbReference type="PROSITE" id="PS00800">
    <property type="entry name" value="PECTINESTERASE_1"/>
    <property type="match status" value="1"/>
</dbReference>
<evidence type="ECO:0000259" key="9">
    <source>
        <dbReference type="SMART" id="SM00856"/>
    </source>
</evidence>
<dbReference type="NCBIfam" id="TIGR01614">
    <property type="entry name" value="PME_inhib"/>
    <property type="match status" value="1"/>
</dbReference>
<dbReference type="SUPFAM" id="SSF101148">
    <property type="entry name" value="Plant invertase/pectin methylesterase inhibitor"/>
    <property type="match status" value="1"/>
</dbReference>
<evidence type="ECO:0000256" key="7">
    <source>
        <dbReference type="RuleBase" id="RU000589"/>
    </source>
</evidence>
<feature type="active site" evidence="6">
    <location>
        <position position="460"/>
    </location>
</feature>
<dbReference type="GeneID" id="110786055"/>
<dbReference type="CDD" id="cd15798">
    <property type="entry name" value="PMEI-like_3"/>
    <property type="match status" value="1"/>
</dbReference>
<dbReference type="Gene3D" id="1.20.140.40">
    <property type="entry name" value="Invertase/pectin methylesterase inhibitor family protein"/>
    <property type="match status" value="1"/>
</dbReference>
<dbReference type="RefSeq" id="XP_021846251.2">
    <property type="nucleotide sequence ID" value="XM_021990559.2"/>
</dbReference>
<evidence type="ECO:0000313" key="10">
    <source>
        <dbReference type="Proteomes" id="UP000813463"/>
    </source>
</evidence>
<dbReference type="InterPro" id="IPR000070">
    <property type="entry name" value="Pectinesterase_cat"/>
</dbReference>
<dbReference type="InterPro" id="IPR018040">
    <property type="entry name" value="Pectinesterase_Tyr_AS"/>
</dbReference>
<evidence type="ECO:0000256" key="2">
    <source>
        <dbReference type="ARBA" id="ARBA00006027"/>
    </source>
</evidence>
<keyword evidence="8" id="KW-0812">Transmembrane</keyword>
<dbReference type="SMART" id="SM00856">
    <property type="entry name" value="PMEI"/>
    <property type="match status" value="1"/>
</dbReference>
<keyword evidence="4 7" id="KW-0378">Hydrolase</keyword>
<dbReference type="InterPro" id="IPR012334">
    <property type="entry name" value="Pectin_lyas_fold"/>
</dbReference>
<keyword evidence="10" id="KW-1185">Reference proteome</keyword>
<evidence type="ECO:0000256" key="1">
    <source>
        <dbReference type="ARBA" id="ARBA00005184"/>
    </source>
</evidence>
<dbReference type="Pfam" id="PF01095">
    <property type="entry name" value="Pectinesterase"/>
    <property type="match status" value="1"/>
</dbReference>
<keyword evidence="7" id="KW-0134">Cell wall</keyword>
<reference evidence="10" key="1">
    <citation type="journal article" date="2021" name="Nat. Commun.">
        <title>Genomic analyses provide insights into spinach domestication and the genetic basis of agronomic traits.</title>
        <authorList>
            <person name="Cai X."/>
            <person name="Sun X."/>
            <person name="Xu C."/>
            <person name="Sun H."/>
            <person name="Wang X."/>
            <person name="Ge C."/>
            <person name="Zhang Z."/>
            <person name="Wang Q."/>
            <person name="Fei Z."/>
            <person name="Jiao C."/>
            <person name="Wang Q."/>
        </authorList>
    </citation>
    <scope>NUCLEOTIDE SEQUENCE [LARGE SCALE GENOMIC DNA]</scope>
    <source>
        <strain evidence="10">cv. Varoflay</strain>
    </source>
</reference>
<evidence type="ECO:0000256" key="3">
    <source>
        <dbReference type="ARBA" id="ARBA00007786"/>
    </source>
</evidence>
<dbReference type="InterPro" id="IPR035513">
    <property type="entry name" value="Invertase/methylesterase_inhib"/>
</dbReference>
<evidence type="ECO:0000256" key="6">
    <source>
        <dbReference type="PROSITE-ProRule" id="PRU10040"/>
    </source>
</evidence>
<feature type="transmembrane region" description="Helical" evidence="8">
    <location>
        <begin position="36"/>
        <end position="59"/>
    </location>
</feature>
<keyword evidence="7" id="KW-0961">Cell wall biogenesis/degradation</keyword>
<dbReference type="Gene3D" id="2.160.20.10">
    <property type="entry name" value="Single-stranded right-handed beta-helix, Pectin lyase-like"/>
    <property type="match status" value="1"/>
</dbReference>
<evidence type="ECO:0000256" key="8">
    <source>
        <dbReference type="SAM" id="Phobius"/>
    </source>
</evidence>
<dbReference type="PROSITE" id="PS00503">
    <property type="entry name" value="PECTINESTERASE_2"/>
    <property type="match status" value="1"/>
</dbReference>
<accession>A0A9R0JT84</accession>
<dbReference type="Pfam" id="PF04043">
    <property type="entry name" value="PMEI"/>
    <property type="match status" value="1"/>
</dbReference>
<sequence length="633" mass="70852">MEYGKLQPTESARYTEQLPQKQIQTRKHILVRDARVTFLVLLFLLIVASLLTIMIVIVMKHKHYFKKNTTSTSSSSNNSAGVGVPPAAASVSLTRICEVTRYPATCVTSLGEYMNTQMIGDDVETRPGYVHVSLDVTLERLRKGLDYLMMEKKRFDEIKDSFEWSAHDDCVELMEDSVDLLTRSRPLIMMLVSLSNDDQKNNQSQTSIMDLMTWMATICTNQDTCTEGFEEAGGALKHETAQILQDLWQIVSNHLDLSSTVLSNDVVSGRRLMGLEPTNMDHKYPKWISRKHREMLATPINMIQPNITVSQHGIGPNVTVRSIWEAIEMAPKNSSTPFIIHVKAGRYQESNLIVSKRKTNLWFIGDGKGMTIITGSKSVKANNVTTLKTATFGVTGAGFLARGITFESTAGPQNHQAVALLVKSEQSVFYECEIKGYQDTLYVHSNRQFYRNCDIYGTVDFIFGKAQAVLQNCTIYSRKPMEHQKNTITAHKQPCSNMCTGISIHECQIRAAPDLELVKSNYSTYLGRPWSEWATTVYMVSYIGDHVDSQGWIPWNATSSLDSVFYGEFMNYGPGANTSQRMISSGVHVNLSVAEAGRFTVDQFVGGSSWIGQTQVPFEAGLWEMAQPPETVP</sequence>
<dbReference type="InterPro" id="IPR006501">
    <property type="entry name" value="Pectinesterase_inhib_dom"/>
</dbReference>
<comment type="similarity">
    <text evidence="3">In the C-terminal section; belongs to the pectinesterase family.</text>
</comment>
<comment type="similarity">
    <text evidence="2">In the N-terminal section; belongs to the PMEI family.</text>
</comment>
<reference evidence="11" key="2">
    <citation type="submission" date="2025-08" db="UniProtKB">
        <authorList>
            <consortium name="RefSeq"/>
        </authorList>
    </citation>
    <scope>IDENTIFICATION</scope>
    <source>
        <tissue evidence="11">Leaf</tissue>
    </source>
</reference>
<dbReference type="InterPro" id="IPR011050">
    <property type="entry name" value="Pectin_lyase_fold/virulence"/>
</dbReference>
<comment type="subcellular location">
    <subcellularLocation>
        <location evidence="7">Secreted</location>
        <location evidence="7">Cell wall</location>
    </subcellularLocation>
</comment>
<name>A0A9R0JT84_SPIOL</name>
<protein>
    <recommendedName>
        <fullName evidence="7">Pectinesterase</fullName>
        <ecNumber evidence="7">3.1.1.11</ecNumber>
    </recommendedName>
</protein>
<comment type="catalytic activity">
    <reaction evidence="7">
        <text>[(1-&gt;4)-alpha-D-galacturonosyl methyl ester](n) + n H2O = [(1-&gt;4)-alpha-D-galacturonosyl](n) + n methanol + n H(+)</text>
        <dbReference type="Rhea" id="RHEA:22380"/>
        <dbReference type="Rhea" id="RHEA-COMP:14570"/>
        <dbReference type="Rhea" id="RHEA-COMP:14573"/>
        <dbReference type="ChEBI" id="CHEBI:15377"/>
        <dbReference type="ChEBI" id="CHEBI:15378"/>
        <dbReference type="ChEBI" id="CHEBI:17790"/>
        <dbReference type="ChEBI" id="CHEBI:140522"/>
        <dbReference type="ChEBI" id="CHEBI:140523"/>
        <dbReference type="EC" id="3.1.1.11"/>
    </reaction>
</comment>